<dbReference type="RefSeq" id="WP_203656460.1">
    <property type="nucleotide sequence ID" value="NZ_BAAAZM010000004.1"/>
</dbReference>
<gene>
    <name evidence="2" type="ORF">Aru02nite_17560</name>
</gene>
<dbReference type="AlphaFoldDB" id="A0A8J3NBN8"/>
<evidence type="ECO:0000313" key="2">
    <source>
        <dbReference type="EMBL" id="GID10867.1"/>
    </source>
</evidence>
<organism evidence="2 3">
    <name type="scientific">Actinocatenispora rupis</name>
    <dbReference type="NCBI Taxonomy" id="519421"/>
    <lineage>
        <taxon>Bacteria</taxon>
        <taxon>Bacillati</taxon>
        <taxon>Actinomycetota</taxon>
        <taxon>Actinomycetes</taxon>
        <taxon>Micromonosporales</taxon>
        <taxon>Micromonosporaceae</taxon>
        <taxon>Actinocatenispora</taxon>
    </lineage>
</organism>
<evidence type="ECO:0000256" key="1">
    <source>
        <dbReference type="SAM" id="Phobius"/>
    </source>
</evidence>
<feature type="transmembrane region" description="Helical" evidence="1">
    <location>
        <begin position="12"/>
        <end position="33"/>
    </location>
</feature>
<keyword evidence="1" id="KW-0812">Transmembrane</keyword>
<keyword evidence="1" id="KW-0472">Membrane</keyword>
<comment type="caution">
    <text evidence="2">The sequence shown here is derived from an EMBL/GenBank/DDBJ whole genome shotgun (WGS) entry which is preliminary data.</text>
</comment>
<reference evidence="2" key="1">
    <citation type="submission" date="2021-01" db="EMBL/GenBank/DDBJ databases">
        <title>Whole genome shotgun sequence of Actinocatenispora rupis NBRC 107355.</title>
        <authorList>
            <person name="Komaki H."/>
            <person name="Tamura T."/>
        </authorList>
    </citation>
    <scope>NUCLEOTIDE SEQUENCE</scope>
    <source>
        <strain evidence="2">NBRC 107355</strain>
    </source>
</reference>
<dbReference type="Proteomes" id="UP000612808">
    <property type="component" value="Unassembled WGS sequence"/>
</dbReference>
<protein>
    <submittedName>
        <fullName evidence="2">Uncharacterized protein</fullName>
    </submittedName>
</protein>
<evidence type="ECO:0000313" key="3">
    <source>
        <dbReference type="Proteomes" id="UP000612808"/>
    </source>
</evidence>
<dbReference type="EMBL" id="BOMB01000010">
    <property type="protein sequence ID" value="GID10867.1"/>
    <property type="molecule type" value="Genomic_DNA"/>
</dbReference>
<keyword evidence="3" id="KW-1185">Reference proteome</keyword>
<sequence>MSTDLVRSHRRLRIVTYALLGLLLVIGVGWGLFAFHQQHESRDASAKADRLIAAAHDAGIPTPLSKAQVVRLFGTDGGVVCQDPGSALSTARAYQGLSNGAAGPGQRGVIGDADLVVAERLVIRTYCPEEADAFERAVDDLRLGDTANP</sequence>
<accession>A0A8J3NBN8</accession>
<name>A0A8J3NBN8_9ACTN</name>
<proteinExistence type="predicted"/>
<keyword evidence="1" id="KW-1133">Transmembrane helix</keyword>